<feature type="region of interest" description="Disordered" evidence="1">
    <location>
        <begin position="140"/>
        <end position="159"/>
    </location>
</feature>
<accession>A0A2A2LKA4</accession>
<comment type="caution">
    <text evidence="3">The sequence shown here is derived from an EMBL/GenBank/DDBJ whole genome shotgun (WGS) entry which is preliminary data.</text>
</comment>
<feature type="compositionally biased region" description="Basic and acidic residues" evidence="1">
    <location>
        <begin position="1201"/>
        <end position="1210"/>
    </location>
</feature>
<gene>
    <name evidence="3" type="ORF">WR25_12982</name>
</gene>
<feature type="compositionally biased region" description="Basic and acidic residues" evidence="1">
    <location>
        <begin position="177"/>
        <end position="186"/>
    </location>
</feature>
<feature type="compositionally biased region" description="Basic and acidic residues" evidence="1">
    <location>
        <begin position="1178"/>
        <end position="1189"/>
    </location>
</feature>
<feature type="region of interest" description="Disordered" evidence="1">
    <location>
        <begin position="483"/>
        <end position="511"/>
    </location>
</feature>
<organism evidence="3 4">
    <name type="scientific">Diploscapter pachys</name>
    <dbReference type="NCBI Taxonomy" id="2018661"/>
    <lineage>
        <taxon>Eukaryota</taxon>
        <taxon>Metazoa</taxon>
        <taxon>Ecdysozoa</taxon>
        <taxon>Nematoda</taxon>
        <taxon>Chromadorea</taxon>
        <taxon>Rhabditida</taxon>
        <taxon>Rhabditina</taxon>
        <taxon>Rhabditomorpha</taxon>
        <taxon>Rhabditoidea</taxon>
        <taxon>Rhabditidae</taxon>
        <taxon>Diploscapter</taxon>
    </lineage>
</organism>
<dbReference type="GO" id="GO:0044389">
    <property type="term" value="F:ubiquitin-like protein ligase binding"/>
    <property type="evidence" value="ECO:0007669"/>
    <property type="project" value="TreeGrafter"/>
</dbReference>
<evidence type="ECO:0000259" key="2">
    <source>
        <dbReference type="Pfam" id="PF07744"/>
    </source>
</evidence>
<proteinExistence type="predicted"/>
<feature type="region of interest" description="Disordered" evidence="1">
    <location>
        <begin position="528"/>
        <end position="574"/>
    </location>
</feature>
<feature type="compositionally biased region" description="Basic and acidic residues" evidence="1">
    <location>
        <begin position="282"/>
        <end position="304"/>
    </location>
</feature>
<feature type="compositionally biased region" description="Polar residues" evidence="1">
    <location>
        <begin position="561"/>
        <end position="574"/>
    </location>
</feature>
<dbReference type="PANTHER" id="PTHR48176">
    <property type="entry name" value="DDRGK DOMAIN-CONTAINING PROTEIN 1"/>
    <property type="match status" value="1"/>
</dbReference>
<protein>
    <recommendedName>
        <fullName evidence="2">Spen paralogue and orthologue SPOC C-terminal domain-containing protein</fullName>
    </recommendedName>
</protein>
<feature type="compositionally biased region" description="Basic and acidic residues" evidence="1">
    <location>
        <begin position="1087"/>
        <end position="1104"/>
    </location>
</feature>
<feature type="compositionally biased region" description="Basic and acidic residues" evidence="1">
    <location>
        <begin position="1231"/>
        <end position="1245"/>
    </location>
</feature>
<evidence type="ECO:0000313" key="3">
    <source>
        <dbReference type="EMBL" id="PAV86579.1"/>
    </source>
</evidence>
<feature type="region of interest" description="Disordered" evidence="1">
    <location>
        <begin position="666"/>
        <end position="703"/>
    </location>
</feature>
<evidence type="ECO:0000313" key="4">
    <source>
        <dbReference type="Proteomes" id="UP000218231"/>
    </source>
</evidence>
<dbReference type="EMBL" id="LIAE01006656">
    <property type="protein sequence ID" value="PAV86579.1"/>
    <property type="molecule type" value="Genomic_DNA"/>
</dbReference>
<feature type="region of interest" description="Disordered" evidence="1">
    <location>
        <begin position="753"/>
        <end position="817"/>
    </location>
</feature>
<feature type="compositionally biased region" description="Acidic residues" evidence="1">
    <location>
        <begin position="1144"/>
        <end position="1156"/>
    </location>
</feature>
<feature type="compositionally biased region" description="Basic residues" evidence="1">
    <location>
        <begin position="1121"/>
        <end position="1132"/>
    </location>
</feature>
<feature type="compositionally biased region" description="Basic and acidic residues" evidence="1">
    <location>
        <begin position="208"/>
        <end position="223"/>
    </location>
</feature>
<feature type="compositionally biased region" description="Pro residues" evidence="1">
    <location>
        <begin position="976"/>
        <end position="986"/>
    </location>
</feature>
<feature type="domain" description="Spen paralogue and orthologue SPOC C-terminal" evidence="2">
    <location>
        <begin position="317"/>
        <end position="460"/>
    </location>
</feature>
<feature type="compositionally biased region" description="Pro residues" evidence="1">
    <location>
        <begin position="795"/>
        <end position="805"/>
    </location>
</feature>
<feature type="region of interest" description="Disordered" evidence="1">
    <location>
        <begin position="177"/>
        <end position="247"/>
    </location>
</feature>
<feature type="region of interest" description="Disordered" evidence="1">
    <location>
        <begin position="270"/>
        <end position="304"/>
    </location>
</feature>
<feature type="compositionally biased region" description="Basic and acidic residues" evidence="1">
    <location>
        <begin position="989"/>
        <end position="1026"/>
    </location>
</feature>
<feature type="compositionally biased region" description="Low complexity" evidence="1">
    <location>
        <begin position="930"/>
        <end position="941"/>
    </location>
</feature>
<dbReference type="Pfam" id="PF07744">
    <property type="entry name" value="SPOC"/>
    <property type="match status" value="1"/>
</dbReference>
<feature type="compositionally biased region" description="Basic and acidic residues" evidence="1">
    <location>
        <begin position="672"/>
        <end position="688"/>
    </location>
</feature>
<dbReference type="OrthoDB" id="5860404at2759"/>
<dbReference type="InterPro" id="IPR012921">
    <property type="entry name" value="SPOC_C"/>
</dbReference>
<sequence>MNGSLTVQKLALIDPEMLKCDESLAPLRPAEVQVSGDTQDSVESVETPTTVAVAAEEPSTSKIQTTAEATKQQTPLFTLKTSIPGLGYAVPKKKVPTRQQVPANALDSILGDGKRDTTSQHLSHFFDANCSICATKMKSNAEAEKKDREEKEKMKEEIKKKRQELKITDRSLEFDSKRSSDYRFNDRDDDYDDNDYASPAGENSPGDRWNEADEDRDRDRDWNARPGRGSSRKDDSANRSGGDSWRRSENWRYNEDEDENYRRGDRDFDRRRREEEEEREERDERRPGTSRDERSEVRRRDAEGVKITKQQLQQLFMNPIIWRGQIVFNGVVFVSSLVALSGSSCFELTGQLPVSLKITGRIAPIVVFDYFSSIRLNKMYSIALYQIEQPMDDEGSRRFINLYMDMINKDRNFVIEVPCPLVREAYLLPLQPGQDPPAYLLPFDGPGILMSHGHMILCIMTLDTEPQGLDEVLPKAKAAVDGRISQLSNSSPRTDAASHGSADAIPPHSCSLPAPVPAPILAASAPMTTPTAKLDSSHDSDVVPLNESKRAPVPAPALKDISSTSNAPEQQQSDELFPANFFDRIREKGQQQDESGTAATDSISAVVPMDPNSVRTLEDLLLYIELTESPKLIKDVVARFMADDSIPEEQKELIRTRVVNKITAAKNKRKIKDGEKNERRSKDDEQQGKEATVSAENDFQPTDECSTFADQTLHSVIDSARSKLNGSNEVGIDAARGDPTHSREIVPVSSMSMVGEAGSVRGPHTPEFDISEKYTIPPSSSAGDVSHPSAEASFPPLPTIPPPPSKRTLPSALGPFGMPPPMTSMAPPLFNTSAPPPLYPSHPGPLYNAPLPQFPPSQSLFNQPVPATPFVAAHIDSTSNRGSIIDFFNSAGGFKPTTEIAPIPPELIHNKSIFSGGIAPGFGRTRSESRSPSPNDSPRSPQIGPGPSLSSERRPTIRPSTIAGRRILPGARAVRPPRPPRTPSPDPYELVRKQVIEERDRRRAQEADEKEERRRRLEEERRDYKERKRKREEEMLESLPGPVKVQRGLWDERMDELSQQAAEKSRAVNAEIRGGEMSSRLSDDEDPNKRKNNREGRGSREWKKPMVAQDQDAWQEENPWKKKKIRGKKKKKLVDGAAGGQEQTETEQGEVDEGDETNTAKETMDAQTVMEKTPQEAANKDKETNRFDDFNDSDIGMSFEKQPEKEKEQQQEEPQENPFWDVEMPVLEFGSTKHRDVPPQRREKQPPPPPKNRGKGKGQQQQRHGAEPWKKNKQNMRGGRMSGNYLPYDNGYDDGGYDESYDDWAGGNAEPYLNQAYQAPDAWKRNRPNMRGKIFEGLSI</sequence>
<feature type="region of interest" description="Disordered" evidence="1">
    <location>
        <begin position="912"/>
        <end position="1284"/>
    </location>
</feature>
<dbReference type="CDD" id="cd21538">
    <property type="entry name" value="SPOC_TFIIS"/>
    <property type="match status" value="1"/>
</dbReference>
<keyword evidence="4" id="KW-1185">Reference proteome</keyword>
<feature type="compositionally biased region" description="Polar residues" evidence="1">
    <location>
        <begin position="694"/>
        <end position="703"/>
    </location>
</feature>
<reference evidence="3 4" key="1">
    <citation type="journal article" date="2017" name="Curr. Biol.">
        <title>Genome architecture and evolution of a unichromosomal asexual nematode.</title>
        <authorList>
            <person name="Fradin H."/>
            <person name="Zegar C."/>
            <person name="Gutwein M."/>
            <person name="Lucas J."/>
            <person name="Kovtun M."/>
            <person name="Corcoran D."/>
            <person name="Baugh L.R."/>
            <person name="Kiontke K."/>
            <person name="Gunsalus K."/>
            <person name="Fitch D.H."/>
            <person name="Piano F."/>
        </authorList>
    </citation>
    <scope>NUCLEOTIDE SEQUENCE [LARGE SCALE GENOMIC DNA]</scope>
    <source>
        <strain evidence="3">PF1309</strain>
    </source>
</reference>
<dbReference type="InterPro" id="IPR050899">
    <property type="entry name" value="DDRGK_domain-containing"/>
</dbReference>
<name>A0A2A2LKA4_9BILA</name>
<dbReference type="STRING" id="2018661.A0A2A2LKA4"/>
<evidence type="ECO:0000256" key="1">
    <source>
        <dbReference type="SAM" id="MobiDB-lite"/>
    </source>
</evidence>
<dbReference type="PANTHER" id="PTHR48176:SF1">
    <property type="entry name" value="DDRGK DOMAIN-CONTAINING PROTEIN 1"/>
    <property type="match status" value="1"/>
</dbReference>
<dbReference type="Proteomes" id="UP000218231">
    <property type="component" value="Unassembled WGS sequence"/>
</dbReference>